<proteinExistence type="predicted"/>
<reference evidence="2" key="1">
    <citation type="journal article" date="2023" name="Plant J.">
        <title>The genome of the king protea, Protea cynaroides.</title>
        <authorList>
            <person name="Chang J."/>
            <person name="Duong T.A."/>
            <person name="Schoeman C."/>
            <person name="Ma X."/>
            <person name="Roodt D."/>
            <person name="Barker N."/>
            <person name="Li Z."/>
            <person name="Van de Peer Y."/>
            <person name="Mizrachi E."/>
        </authorList>
    </citation>
    <scope>NUCLEOTIDE SEQUENCE</scope>
    <source>
        <tissue evidence="2">Young leaves</tissue>
    </source>
</reference>
<feature type="transmembrane region" description="Helical" evidence="1">
    <location>
        <begin position="64"/>
        <end position="85"/>
    </location>
</feature>
<accession>A0A9Q0KVU4</accession>
<keyword evidence="1" id="KW-0472">Membrane</keyword>
<gene>
    <name evidence="2" type="ORF">NE237_008593</name>
</gene>
<keyword evidence="3" id="KW-1185">Reference proteome</keyword>
<evidence type="ECO:0000313" key="3">
    <source>
        <dbReference type="Proteomes" id="UP001141806"/>
    </source>
</evidence>
<evidence type="ECO:0000256" key="1">
    <source>
        <dbReference type="SAM" id="Phobius"/>
    </source>
</evidence>
<sequence>MNYKHKVNSEKTRVIGFLMFQEVGVKIKMQQQLFAGIRFCGESCGTFYYILACIHLNRKRVGGLSLSSVKIICSLMFLLYIASALDRVPSYLLSASIFVLQARCNAPALLQFGASQVLVHQ</sequence>
<keyword evidence="1" id="KW-0812">Transmembrane</keyword>
<dbReference type="AlphaFoldDB" id="A0A9Q0KVU4"/>
<keyword evidence="1" id="KW-1133">Transmembrane helix</keyword>
<dbReference type="EMBL" id="JAMYWD010000002">
    <property type="protein sequence ID" value="KAJ4977813.1"/>
    <property type="molecule type" value="Genomic_DNA"/>
</dbReference>
<comment type="caution">
    <text evidence="2">The sequence shown here is derived from an EMBL/GenBank/DDBJ whole genome shotgun (WGS) entry which is preliminary data.</text>
</comment>
<evidence type="ECO:0000313" key="2">
    <source>
        <dbReference type="EMBL" id="KAJ4977813.1"/>
    </source>
</evidence>
<name>A0A9Q0KVU4_9MAGN</name>
<organism evidence="2 3">
    <name type="scientific">Protea cynaroides</name>
    <dbReference type="NCBI Taxonomy" id="273540"/>
    <lineage>
        <taxon>Eukaryota</taxon>
        <taxon>Viridiplantae</taxon>
        <taxon>Streptophyta</taxon>
        <taxon>Embryophyta</taxon>
        <taxon>Tracheophyta</taxon>
        <taxon>Spermatophyta</taxon>
        <taxon>Magnoliopsida</taxon>
        <taxon>Proteales</taxon>
        <taxon>Proteaceae</taxon>
        <taxon>Protea</taxon>
    </lineage>
</organism>
<dbReference type="Proteomes" id="UP001141806">
    <property type="component" value="Unassembled WGS sequence"/>
</dbReference>
<protein>
    <submittedName>
        <fullName evidence="2">Uncharacterized protein</fullName>
    </submittedName>
</protein>